<dbReference type="SUPFAM" id="SSF53850">
    <property type="entry name" value="Periplasmic binding protein-like II"/>
    <property type="match status" value="1"/>
</dbReference>
<dbReference type="Proteomes" id="UP000306229">
    <property type="component" value="Chromosome"/>
</dbReference>
<dbReference type="GO" id="GO:0042597">
    <property type="term" value="C:periplasmic space"/>
    <property type="evidence" value="ECO:0007669"/>
    <property type="project" value="UniProtKB-SubCell"/>
</dbReference>
<dbReference type="OrthoDB" id="6191474at2"/>
<keyword evidence="3" id="KW-0732">Signal</keyword>
<name>A0A5B7TXD8_9FLAO</name>
<dbReference type="EMBL" id="CP040749">
    <property type="protein sequence ID" value="QCX39954.1"/>
    <property type="molecule type" value="Genomic_DNA"/>
</dbReference>
<dbReference type="AlphaFoldDB" id="A0A5B7TXD8"/>
<gene>
    <name evidence="5" type="ORF">FF125_16465</name>
</gene>
<dbReference type="Gene3D" id="3.40.190.10">
    <property type="entry name" value="Periplasmic binding protein-like II"/>
    <property type="match status" value="2"/>
</dbReference>
<dbReference type="InterPro" id="IPR054364">
    <property type="entry name" value="Ca3427-like_PBP2"/>
</dbReference>
<reference evidence="5 6" key="1">
    <citation type="submission" date="2019-05" db="EMBL/GenBank/DDBJ databases">
        <title>Algicella ahnfeltiae gen. nov., sp. nov., a novel marine bacterium of the family Flavobacteriaceae isolated from a red alga.</title>
        <authorList>
            <person name="Nedashkovskaya O.I."/>
            <person name="Kukhlevskiy A.D."/>
            <person name="Kim S.-G."/>
            <person name="Zhukova N.V."/>
            <person name="Mikhailov V.V."/>
        </authorList>
    </citation>
    <scope>NUCLEOTIDE SEQUENCE [LARGE SCALE GENOMIC DNA]</scope>
    <source>
        <strain evidence="5 6">10Alg115</strain>
    </source>
</reference>
<dbReference type="KEGG" id="fbe:FF125_16465"/>
<dbReference type="PANTHER" id="PTHR30024:SF47">
    <property type="entry name" value="TAURINE-BINDING PERIPLASMIC PROTEIN"/>
    <property type="match status" value="1"/>
</dbReference>
<keyword evidence="6" id="KW-1185">Reference proteome</keyword>
<comment type="subcellular location">
    <subcellularLocation>
        <location evidence="1">Periplasm</location>
    </subcellularLocation>
</comment>
<evidence type="ECO:0000256" key="2">
    <source>
        <dbReference type="ARBA" id="ARBA00010742"/>
    </source>
</evidence>
<evidence type="ECO:0000256" key="1">
    <source>
        <dbReference type="ARBA" id="ARBA00004418"/>
    </source>
</evidence>
<dbReference type="PANTHER" id="PTHR30024">
    <property type="entry name" value="ALIPHATIC SULFONATES-BINDING PROTEIN-RELATED"/>
    <property type="match status" value="1"/>
</dbReference>
<dbReference type="Pfam" id="PF22384">
    <property type="entry name" value="PBP2_Ca3427_like"/>
    <property type="match status" value="1"/>
</dbReference>
<comment type="similarity">
    <text evidence="2">Belongs to the bacterial solute-binding protein SsuA/TauA family.</text>
</comment>
<evidence type="ECO:0000256" key="3">
    <source>
        <dbReference type="ARBA" id="ARBA00022729"/>
    </source>
</evidence>
<organism evidence="5 6">
    <name type="scientific">Aureibaculum algae</name>
    <dbReference type="NCBI Taxonomy" id="2584122"/>
    <lineage>
        <taxon>Bacteria</taxon>
        <taxon>Pseudomonadati</taxon>
        <taxon>Bacteroidota</taxon>
        <taxon>Flavobacteriia</taxon>
        <taxon>Flavobacteriales</taxon>
        <taxon>Flavobacteriaceae</taxon>
        <taxon>Aureibaculum</taxon>
    </lineage>
</organism>
<evidence type="ECO:0000259" key="4">
    <source>
        <dbReference type="Pfam" id="PF22384"/>
    </source>
</evidence>
<feature type="domain" description="Ca3427-like PBP 2" evidence="4">
    <location>
        <begin position="87"/>
        <end position="178"/>
    </location>
</feature>
<dbReference type="RefSeq" id="WP_138950810.1">
    <property type="nucleotide sequence ID" value="NZ_CP040749.1"/>
</dbReference>
<proteinExistence type="inferred from homology"/>
<dbReference type="CDD" id="cd13637">
    <property type="entry name" value="PBP2_Ca3427_like"/>
    <property type="match status" value="1"/>
</dbReference>
<evidence type="ECO:0000313" key="5">
    <source>
        <dbReference type="EMBL" id="QCX39954.1"/>
    </source>
</evidence>
<accession>A0A5B7TXD8</accession>
<evidence type="ECO:0000313" key="6">
    <source>
        <dbReference type="Proteomes" id="UP000306229"/>
    </source>
</evidence>
<protein>
    <submittedName>
        <fullName evidence="5">ABC transporter substrate-binding protein</fullName>
    </submittedName>
</protein>
<sequence>MKKITIGGVPEHFNLPWHMAIENNKFKDKHIDLQWKEFPGGTGAMCSALRDGSIDTAVILTEGIIKDIIAGNPSKIVKTYVDSPLLWGIHVAENSKFNSVQELKNAKIAISRPGSGSQLMAKVNAVKQGFNVDELKYVLVKNLDGGVQALSDGAADYFMWEHFMTKPYVDNGTFRRLDSLETPWPCFVIAVRNNILKEEPEAIKTMIKVINKQLKHFENPLENDKLIAHFSDRYQLKVEDVKTWLSLTKWNRKKTVSKKLINSIQNKLTDYDVIKENVPAKVLIKKMF</sequence>